<feature type="compositionally biased region" description="Low complexity" evidence="1">
    <location>
        <begin position="1185"/>
        <end position="1200"/>
    </location>
</feature>
<gene>
    <name evidence="4" type="ORF">H0H81_004710</name>
</gene>
<evidence type="ECO:0000313" key="4">
    <source>
        <dbReference type="EMBL" id="KAG5637402.1"/>
    </source>
</evidence>
<dbReference type="OrthoDB" id="196858at2759"/>
<evidence type="ECO:0000256" key="1">
    <source>
        <dbReference type="SAM" id="MobiDB-lite"/>
    </source>
</evidence>
<dbReference type="PROSITE" id="PS50848">
    <property type="entry name" value="START"/>
    <property type="match status" value="2"/>
</dbReference>
<dbReference type="GO" id="GO:0005737">
    <property type="term" value="C:cytoplasm"/>
    <property type="evidence" value="ECO:0007669"/>
    <property type="project" value="UniProtKB-ARBA"/>
</dbReference>
<evidence type="ECO:0000259" key="3">
    <source>
        <dbReference type="PROSITE" id="PS50848"/>
    </source>
</evidence>
<feature type="compositionally biased region" description="Low complexity" evidence="1">
    <location>
        <begin position="1003"/>
        <end position="1012"/>
    </location>
</feature>
<name>A0A9P7FYI3_9AGAR</name>
<accession>A0A9P7FYI3</accession>
<feature type="region of interest" description="Disordered" evidence="1">
    <location>
        <begin position="637"/>
        <end position="658"/>
    </location>
</feature>
<feature type="domain" description="START" evidence="3">
    <location>
        <begin position="727"/>
        <end position="934"/>
    </location>
</feature>
<feature type="region of interest" description="Disordered" evidence="1">
    <location>
        <begin position="1003"/>
        <end position="1113"/>
    </location>
</feature>
<dbReference type="GO" id="GO:0008289">
    <property type="term" value="F:lipid binding"/>
    <property type="evidence" value="ECO:0007669"/>
    <property type="project" value="InterPro"/>
</dbReference>
<sequence>MTCFWQHDLKAIWGLGTPSNLAQQLSTMTLGLLKTVLKRGSHVPKLVGYGIGVSIERIRFQVDREALTIDYSIIPEDDDHTPTDGTQGIAELHALRENKRLTRSVECILPSSEGWDVRVTTKASSEEVEKLPWSAHAMRSSSQTCSPSIPPDQIVLRLSHASLIDDHSVLKVKLVIEISGPSSGLRLNGLPQTVQDVEDRDPSSYFISEQILQDVSSAVDLSFHTTSSLGTVNTASSAESVQTVVRPPTERTPAAEKSVLSRVRRNYIYFSSLLQEPEAKWRRTTEGRGVSITQLDSIDPTLVVYRAEATFVGVGLWDLYGAVVSPGAKIYWDKQHEDATLLEDVNELTELWHYKTRPAWPVNGRDAVVLKTVYKSPTAIHVFSFSAEDSHLFPNIPPVDPNVIRTQVDLQGWAIEALSPTTTLLTLLEQSDPKGWTNKTSIPTQMINTLAGIGEFAIKCGGPPVLTRLAGARANELRYEHERASFRIEYEPSANRRAVADSSDSLPGPSTSAPIECEIRCDIDTWAPSLDIVVDPPPQTISCLRRHRLSAEGGGLWLSMTHDAMFVDDERLLAIVRRAPGKEKGLVMVNGAKVPVDVEELPEAEIKSLTKQKRVKPPRIPLDQPPVMGVIRRRRAEWDADSPEGQESNANAASSAWASAPRISSPLTRFFTYALDQASSTTQQAVAAISPATALGSAPSPLKAPMQYALDALAWTQETHAMVPATGWELISDKGLAVQRKLATEVCGVIPVHKGSKVIEGISAEELAAVITEPDCRKKWDDRYDSGYLLESFGGKAHTAFIVSKTGFPWRDRGFYVASVMARAFPAPSVSRRSTGTGEVAEQSNGIRNAIFCVSASFSSDSVARFAPSKYNSYALPIGRVYLDAWVLETLDPYTKENYAIPSTRCTRLVVVDYAGAIPAAVNSMINATLPRSILAVEAFIRGLAPHPLTRLPAPGMVITDKKVEGHLATTAWKLRKRDNDRVLVNSRYKSADRVYVATILVTPPGSSSSAPTPTPTPTTSRLIPIPDNDTSADQTPRPSKLQPVTNPPSYFLQADGPSISPSETTIPSGLPTTTPPSSLPPGPFLPPSLRKRAASSASPSVVSPNRGRASSSAFTVKGEIRAATDLVVAEIIVDSMLYPEGYDIHLKSRMRAVWKIGLKGEHIPLRGMPAGPESSSTPLSPDVPATTTPTEATATANSASADSVLPLAYTVHTMPSSPLHSSGLNEDKSPTRHLLRLTLPTAQYQVSTVQDPLTGETRTAPPIPSWLAEMREGGAVVEVEVRPRNDGKVSTKDKVKVKVRVDGKDVMVVDEKESLTNLGREELLDDRVSRMGVLSRIPSESEPLPEELKIPVGIADDLLDPAITKSLTAPDLSKPVVEADAVAETKDTTSSELASGGLLGFLNSYNNPLARFTMGSTTATTAPNTNTPKSNTNTTSEGIGDATGDAPAAAVASAAADKLSGELSEMINAGTTAVDTHAGARRQYPLSTVLVVALIAFLIGSLLRSLVSPADFIYFVTDDVEEGGGWREIRRLFEVKYVVWGWDFQVAVVRRH</sequence>
<protein>
    <recommendedName>
        <fullName evidence="3">START domain-containing protein</fullName>
    </recommendedName>
</protein>
<dbReference type="Gene3D" id="3.30.530.20">
    <property type="match status" value="2"/>
</dbReference>
<reference evidence="4" key="1">
    <citation type="submission" date="2021-02" db="EMBL/GenBank/DDBJ databases">
        <authorList>
            <person name="Nieuwenhuis M."/>
            <person name="Van De Peppel L.J.J."/>
        </authorList>
    </citation>
    <scope>NUCLEOTIDE SEQUENCE</scope>
    <source>
        <strain evidence="4">D49</strain>
    </source>
</reference>
<keyword evidence="2" id="KW-0472">Membrane</keyword>
<evidence type="ECO:0000313" key="5">
    <source>
        <dbReference type="Proteomes" id="UP000717328"/>
    </source>
</evidence>
<dbReference type="CDD" id="cd00177">
    <property type="entry name" value="START"/>
    <property type="match status" value="1"/>
</dbReference>
<feature type="region of interest" description="Disordered" evidence="1">
    <location>
        <begin position="1166"/>
        <end position="1200"/>
    </location>
</feature>
<dbReference type="Pfam" id="PF01852">
    <property type="entry name" value="START"/>
    <property type="match status" value="1"/>
</dbReference>
<dbReference type="PANTHER" id="PTHR19308">
    <property type="entry name" value="PHOSPHATIDYLCHOLINE TRANSFER PROTEIN"/>
    <property type="match status" value="1"/>
</dbReference>
<dbReference type="PANTHER" id="PTHR19308:SF54">
    <property type="entry name" value="START DOMAIN-CONTAINING PROTEIN"/>
    <property type="match status" value="1"/>
</dbReference>
<dbReference type="EMBL" id="JABCKI010005833">
    <property type="protein sequence ID" value="KAG5637402.1"/>
    <property type="molecule type" value="Genomic_DNA"/>
</dbReference>
<keyword evidence="2" id="KW-0812">Transmembrane</keyword>
<dbReference type="InterPro" id="IPR051213">
    <property type="entry name" value="START_lipid_transfer"/>
</dbReference>
<feature type="domain" description="START" evidence="3">
    <location>
        <begin position="281"/>
        <end position="449"/>
    </location>
</feature>
<organism evidence="4 5">
    <name type="scientific">Sphagnurus paluster</name>
    <dbReference type="NCBI Taxonomy" id="117069"/>
    <lineage>
        <taxon>Eukaryota</taxon>
        <taxon>Fungi</taxon>
        <taxon>Dikarya</taxon>
        <taxon>Basidiomycota</taxon>
        <taxon>Agaricomycotina</taxon>
        <taxon>Agaricomycetes</taxon>
        <taxon>Agaricomycetidae</taxon>
        <taxon>Agaricales</taxon>
        <taxon>Tricholomatineae</taxon>
        <taxon>Lyophyllaceae</taxon>
        <taxon>Sphagnurus</taxon>
    </lineage>
</organism>
<feature type="compositionally biased region" description="Pro residues" evidence="1">
    <location>
        <begin position="1074"/>
        <end position="1087"/>
    </location>
</feature>
<evidence type="ECO:0000256" key="2">
    <source>
        <dbReference type="SAM" id="Phobius"/>
    </source>
</evidence>
<feature type="compositionally biased region" description="Low complexity" evidence="1">
    <location>
        <begin position="648"/>
        <end position="658"/>
    </location>
</feature>
<feature type="compositionally biased region" description="Low complexity" evidence="1">
    <location>
        <begin position="1058"/>
        <end position="1073"/>
    </location>
</feature>
<dbReference type="InterPro" id="IPR023393">
    <property type="entry name" value="START-like_dom_sf"/>
</dbReference>
<feature type="compositionally biased region" description="Low complexity" evidence="1">
    <location>
        <begin position="1095"/>
        <end position="1105"/>
    </location>
</feature>
<feature type="transmembrane region" description="Helical" evidence="2">
    <location>
        <begin position="1485"/>
        <end position="1504"/>
    </location>
</feature>
<feature type="compositionally biased region" description="Polar residues" evidence="1">
    <location>
        <begin position="1029"/>
        <end position="1049"/>
    </location>
</feature>
<keyword evidence="2" id="KW-1133">Transmembrane helix</keyword>
<keyword evidence="5" id="KW-1185">Reference proteome</keyword>
<comment type="caution">
    <text evidence="4">The sequence shown here is derived from an EMBL/GenBank/DDBJ whole genome shotgun (WGS) entry which is preliminary data.</text>
</comment>
<dbReference type="InterPro" id="IPR002913">
    <property type="entry name" value="START_lipid-bd_dom"/>
</dbReference>
<dbReference type="Proteomes" id="UP000717328">
    <property type="component" value="Unassembled WGS sequence"/>
</dbReference>
<dbReference type="SUPFAM" id="SSF55961">
    <property type="entry name" value="Bet v1-like"/>
    <property type="match status" value="2"/>
</dbReference>
<feature type="region of interest" description="Disordered" evidence="1">
    <location>
        <begin position="1417"/>
        <end position="1442"/>
    </location>
</feature>
<reference evidence="4" key="2">
    <citation type="submission" date="2021-10" db="EMBL/GenBank/DDBJ databases">
        <title>Phylogenomics reveals ancestral predisposition of the termite-cultivated fungus Termitomyces towards a domesticated lifestyle.</title>
        <authorList>
            <person name="Auxier B."/>
            <person name="Grum-Grzhimaylo A."/>
            <person name="Cardenas M.E."/>
            <person name="Lodge J.D."/>
            <person name="Laessoe T."/>
            <person name="Pedersen O."/>
            <person name="Smith M.E."/>
            <person name="Kuyper T.W."/>
            <person name="Franco-Molano E.A."/>
            <person name="Baroni T.J."/>
            <person name="Aanen D.K."/>
        </authorList>
    </citation>
    <scope>NUCLEOTIDE SEQUENCE</scope>
    <source>
        <strain evidence="4">D49</strain>
    </source>
</reference>
<proteinExistence type="predicted"/>